<comment type="caution">
    <text evidence="10">The sequence shown here is derived from an EMBL/GenBank/DDBJ whole genome shotgun (WGS) entry which is preliminary data.</text>
</comment>
<keyword evidence="2" id="KW-0444">Lipid biosynthesis</keyword>
<keyword evidence="8" id="KW-0670">Pyruvate</keyword>
<dbReference type="RefSeq" id="WP_104724073.1">
    <property type="nucleotide sequence ID" value="NZ_FZNE01000002.1"/>
</dbReference>
<keyword evidence="7" id="KW-1208">Phospholipid metabolism</keyword>
<evidence type="ECO:0000256" key="4">
    <source>
        <dbReference type="ARBA" id="ARBA00023136"/>
    </source>
</evidence>
<keyword evidence="6" id="KW-0594">Phospholipid biosynthesis</keyword>
<dbReference type="PANTHER" id="PTHR35809">
    <property type="entry name" value="ARCHAETIDYLSERINE DECARBOXYLASE PROENZYME-RELATED"/>
    <property type="match status" value="1"/>
</dbReference>
<evidence type="ECO:0000256" key="9">
    <source>
        <dbReference type="SAM" id="Phobius"/>
    </source>
</evidence>
<keyword evidence="5" id="KW-0865">Zymogen</keyword>
<keyword evidence="9" id="KW-0812">Transmembrane</keyword>
<dbReference type="AlphaFoldDB" id="A0A3D8IZS4"/>
<gene>
    <name evidence="10" type="ORF">CQA62_01565</name>
</gene>
<dbReference type="PANTHER" id="PTHR35809:SF1">
    <property type="entry name" value="ARCHAETIDYLSERINE DECARBOXYLASE PROENZYME-RELATED"/>
    <property type="match status" value="1"/>
</dbReference>
<keyword evidence="9" id="KW-1133">Transmembrane helix</keyword>
<evidence type="ECO:0000313" key="10">
    <source>
        <dbReference type="EMBL" id="RDU70124.1"/>
    </source>
</evidence>
<keyword evidence="4 9" id="KW-0472">Membrane</keyword>
<evidence type="ECO:0000256" key="1">
    <source>
        <dbReference type="ARBA" id="ARBA00022475"/>
    </source>
</evidence>
<proteinExistence type="predicted"/>
<organism evidence="10 11">
    <name type="scientific">Helicobacter cholecystus</name>
    <dbReference type="NCBI Taxonomy" id="45498"/>
    <lineage>
        <taxon>Bacteria</taxon>
        <taxon>Pseudomonadati</taxon>
        <taxon>Campylobacterota</taxon>
        <taxon>Epsilonproteobacteria</taxon>
        <taxon>Campylobacterales</taxon>
        <taxon>Helicobacteraceae</taxon>
        <taxon>Helicobacter</taxon>
    </lineage>
</organism>
<dbReference type="InterPro" id="IPR033175">
    <property type="entry name" value="PSD-A"/>
</dbReference>
<accession>A0A3D8IZS4</accession>
<dbReference type="OrthoDB" id="5323544at2"/>
<keyword evidence="1" id="KW-1003">Cell membrane</keyword>
<feature type="transmembrane region" description="Helical" evidence="9">
    <location>
        <begin position="16"/>
        <end position="49"/>
    </location>
</feature>
<sequence>MGSQINFLAKSGYKGTVWLVALLGVSLLFGLGSLCFIFLIFLIFWLILFRNPERNALHLSENAFLAPIDGVVTEISSTANRCQIKIKNQLFDVGVIRSPRHIQAYTLSEIHGIPLFFSNKKSLFNSEIVFSFGENKMIFYPQIFKFYPLNLNLNELERGERMGFMKGEIILEIEGIETKVNVGDRVKGGESVLGYLQ</sequence>
<evidence type="ECO:0000256" key="3">
    <source>
        <dbReference type="ARBA" id="ARBA00023098"/>
    </source>
</evidence>
<evidence type="ECO:0000313" key="11">
    <source>
        <dbReference type="Proteomes" id="UP000257067"/>
    </source>
</evidence>
<name>A0A3D8IZS4_9HELI</name>
<evidence type="ECO:0000256" key="7">
    <source>
        <dbReference type="ARBA" id="ARBA00023264"/>
    </source>
</evidence>
<evidence type="ECO:0000256" key="5">
    <source>
        <dbReference type="ARBA" id="ARBA00023145"/>
    </source>
</evidence>
<keyword evidence="11" id="KW-1185">Reference proteome</keyword>
<evidence type="ECO:0000256" key="8">
    <source>
        <dbReference type="ARBA" id="ARBA00023317"/>
    </source>
</evidence>
<dbReference type="EMBL" id="NXLU01000001">
    <property type="protein sequence ID" value="RDU70124.1"/>
    <property type="molecule type" value="Genomic_DNA"/>
</dbReference>
<evidence type="ECO:0000256" key="6">
    <source>
        <dbReference type="ARBA" id="ARBA00023209"/>
    </source>
</evidence>
<reference evidence="10 11" key="1">
    <citation type="submission" date="2018-04" db="EMBL/GenBank/DDBJ databases">
        <title>Novel Campyloabacter and Helicobacter Species and Strains.</title>
        <authorList>
            <person name="Mannion A.J."/>
            <person name="Shen Z."/>
            <person name="Fox J.G."/>
        </authorList>
    </citation>
    <scope>NUCLEOTIDE SEQUENCE [LARGE SCALE GENOMIC DNA]</scope>
    <source>
        <strain evidence="10 11">ATCC 700242</strain>
    </source>
</reference>
<evidence type="ECO:0000256" key="2">
    <source>
        <dbReference type="ARBA" id="ARBA00022516"/>
    </source>
</evidence>
<protein>
    <submittedName>
        <fullName evidence="10">Uncharacterized protein</fullName>
    </submittedName>
</protein>
<dbReference type="GO" id="GO:0008654">
    <property type="term" value="P:phospholipid biosynthetic process"/>
    <property type="evidence" value="ECO:0007669"/>
    <property type="project" value="UniProtKB-KW"/>
</dbReference>
<keyword evidence="3" id="KW-0443">Lipid metabolism</keyword>
<dbReference type="Proteomes" id="UP000257067">
    <property type="component" value="Unassembled WGS sequence"/>
</dbReference>